<dbReference type="GO" id="GO:0046503">
    <property type="term" value="P:glycerolipid catabolic process"/>
    <property type="evidence" value="ECO:0007669"/>
    <property type="project" value="TreeGrafter"/>
</dbReference>
<keyword evidence="2" id="KW-0378">Hydrolase</keyword>
<organism evidence="2 3">
    <name type="scientific">Pedococcus bigeumensis</name>
    <dbReference type="NCBI Taxonomy" id="433644"/>
    <lineage>
        <taxon>Bacteria</taxon>
        <taxon>Bacillati</taxon>
        <taxon>Actinomycetota</taxon>
        <taxon>Actinomycetes</taxon>
        <taxon>Micrococcales</taxon>
        <taxon>Intrasporangiaceae</taxon>
        <taxon>Pedococcus</taxon>
    </lineage>
</organism>
<dbReference type="PANTHER" id="PTHR43433:SF5">
    <property type="entry name" value="AB HYDROLASE-1 DOMAIN-CONTAINING PROTEIN"/>
    <property type="match status" value="1"/>
</dbReference>
<protein>
    <submittedName>
        <fullName evidence="2">Alpha/beta hydrolase</fullName>
    </submittedName>
</protein>
<feature type="domain" description="AB hydrolase-1" evidence="1">
    <location>
        <begin position="25"/>
        <end position="261"/>
    </location>
</feature>
<dbReference type="InterPro" id="IPR000073">
    <property type="entry name" value="AB_hydrolase_1"/>
</dbReference>
<dbReference type="EMBL" id="RCZM01000009">
    <property type="protein sequence ID" value="TPG12586.1"/>
    <property type="molecule type" value="Genomic_DNA"/>
</dbReference>
<name>A0A502CLD8_9MICO</name>
<dbReference type="AlphaFoldDB" id="A0A502CLD8"/>
<dbReference type="InterPro" id="IPR050471">
    <property type="entry name" value="AB_hydrolase"/>
</dbReference>
<dbReference type="InterPro" id="IPR029058">
    <property type="entry name" value="AB_hydrolase_fold"/>
</dbReference>
<dbReference type="GO" id="GO:0004806">
    <property type="term" value="F:triacylglycerol lipase activity"/>
    <property type="evidence" value="ECO:0007669"/>
    <property type="project" value="TreeGrafter"/>
</dbReference>
<proteinExistence type="predicted"/>
<reference evidence="2 3" key="1">
    <citation type="journal article" date="2019" name="Environ. Microbiol.">
        <title>Species interactions and distinct microbial communities in high Arctic permafrost affected cryosols are associated with the CH4 and CO2 gas fluxes.</title>
        <authorList>
            <person name="Altshuler I."/>
            <person name="Hamel J."/>
            <person name="Turney S."/>
            <person name="Magnuson E."/>
            <person name="Levesque R."/>
            <person name="Greer C."/>
            <person name="Whyte L.G."/>
        </authorList>
    </citation>
    <scope>NUCLEOTIDE SEQUENCE [LARGE SCALE GENOMIC DNA]</scope>
    <source>
        <strain evidence="2 3">S9.3A</strain>
    </source>
</reference>
<keyword evidence="3" id="KW-1185">Reference proteome</keyword>
<comment type="caution">
    <text evidence="2">The sequence shown here is derived from an EMBL/GenBank/DDBJ whole genome shotgun (WGS) entry which is preliminary data.</text>
</comment>
<dbReference type="Pfam" id="PF00561">
    <property type="entry name" value="Abhydrolase_1"/>
    <property type="match status" value="1"/>
</dbReference>
<evidence type="ECO:0000313" key="2">
    <source>
        <dbReference type="EMBL" id="TPG12586.1"/>
    </source>
</evidence>
<sequence length="287" mass="30290">MNPEQMIPVGAVELCVQTVGDPGDPAVLLIHGACASMVWWEDELCERIAAGGRFVIRYDQRDTGRSTSFPVGRPGYAMSDLAADAVGILDALGVERAHVVGRSMSGGTALFLAVDHADRVASVTFMSTTTDEDGLPSPTRAFVDATSHEAPDLDDVDAVVEHVTAAVLAYHGASPLADEEHVRGVAHVDVARTRDLAASMTNHFAMEFDGPRNGGFSEISCPALVVHGALDPVFPVEHGHALHASLPGSTLVVLDDTGHELPVARWDEFVAALLRHTQPPTPKGLGA</sequence>
<evidence type="ECO:0000313" key="3">
    <source>
        <dbReference type="Proteomes" id="UP000317722"/>
    </source>
</evidence>
<dbReference type="SUPFAM" id="SSF53474">
    <property type="entry name" value="alpha/beta-Hydrolases"/>
    <property type="match status" value="1"/>
</dbReference>
<dbReference type="OrthoDB" id="8957634at2"/>
<dbReference type="PANTHER" id="PTHR43433">
    <property type="entry name" value="HYDROLASE, ALPHA/BETA FOLD FAMILY PROTEIN"/>
    <property type="match status" value="1"/>
</dbReference>
<evidence type="ECO:0000259" key="1">
    <source>
        <dbReference type="Pfam" id="PF00561"/>
    </source>
</evidence>
<dbReference type="PRINTS" id="PR00111">
    <property type="entry name" value="ABHYDROLASE"/>
</dbReference>
<dbReference type="Proteomes" id="UP000317722">
    <property type="component" value="Unassembled WGS sequence"/>
</dbReference>
<gene>
    <name evidence="2" type="ORF">EAH86_19995</name>
</gene>
<accession>A0A502CLD8</accession>
<dbReference type="Gene3D" id="3.40.50.1820">
    <property type="entry name" value="alpha/beta hydrolase"/>
    <property type="match status" value="1"/>
</dbReference>
<dbReference type="RefSeq" id="WP_140744037.1">
    <property type="nucleotide sequence ID" value="NZ_RCZM01000009.1"/>
</dbReference>